<dbReference type="AlphaFoldDB" id="A0A4R6RQC0"/>
<dbReference type="RefSeq" id="WP_133854468.1">
    <property type="nucleotide sequence ID" value="NZ_SNXZ01000016.1"/>
</dbReference>
<dbReference type="GO" id="GO:0004722">
    <property type="term" value="F:protein serine/threonine phosphatase activity"/>
    <property type="evidence" value="ECO:0007669"/>
    <property type="project" value="InterPro"/>
</dbReference>
<dbReference type="PANTHER" id="PTHR47992">
    <property type="entry name" value="PROTEIN PHOSPHATASE"/>
    <property type="match status" value="1"/>
</dbReference>
<dbReference type="InterPro" id="IPR015655">
    <property type="entry name" value="PP2C"/>
</dbReference>
<dbReference type="Gene3D" id="3.60.40.10">
    <property type="entry name" value="PPM-type phosphatase domain"/>
    <property type="match status" value="1"/>
</dbReference>
<gene>
    <name evidence="2" type="ORF">EV186_1167</name>
</gene>
<feature type="domain" description="PPM-type phosphatase" evidence="1">
    <location>
        <begin position="9"/>
        <end position="251"/>
    </location>
</feature>
<dbReference type="SMART" id="SM00331">
    <property type="entry name" value="PP2C_SIG"/>
    <property type="match status" value="1"/>
</dbReference>
<dbReference type="InterPro" id="IPR036457">
    <property type="entry name" value="PPM-type-like_dom_sf"/>
</dbReference>
<dbReference type="SMART" id="SM00332">
    <property type="entry name" value="PP2Cc"/>
    <property type="match status" value="1"/>
</dbReference>
<dbReference type="SUPFAM" id="SSF81606">
    <property type="entry name" value="PP2C-like"/>
    <property type="match status" value="1"/>
</dbReference>
<sequence length="288" mass="30308">MTHERLALQISAGTDVGKQRDHNEDSAYYSPRLLAVADGMGGHAHGEVASAAAVGALADLDASLAEHAAEHDGDLTSVDLAAALTGVIPEIRRRIDDLAAEDPTMIGMGTTLTALLFDGTRLAIGHVGDSRGYLLRAGEFRAITHDHTLVQSLLDEGKLTEEEAEFHPRRSVLVRALQTGSTAEADVSVGAVQDGDRFLLCSDGLTDMVPVAEVQEVLATVADRDAAIARLIELANDYGGQDNITCLLADAHPGEPEEAEGVVIGAAASRPTERPAAIPGWLEELLQD</sequence>
<protein>
    <submittedName>
        <fullName evidence="2">Protein phosphatase</fullName>
    </submittedName>
</protein>
<dbReference type="PROSITE" id="PS51746">
    <property type="entry name" value="PPM_2"/>
    <property type="match status" value="1"/>
</dbReference>
<dbReference type="Proteomes" id="UP000295444">
    <property type="component" value="Unassembled WGS sequence"/>
</dbReference>
<proteinExistence type="predicted"/>
<reference evidence="2 3" key="1">
    <citation type="submission" date="2019-03" db="EMBL/GenBank/DDBJ databases">
        <title>Genomic Encyclopedia of Type Strains, Phase IV (KMG-IV): sequencing the most valuable type-strain genomes for metagenomic binning, comparative biology and taxonomic classification.</title>
        <authorList>
            <person name="Goeker M."/>
        </authorList>
    </citation>
    <scope>NUCLEOTIDE SEQUENCE [LARGE SCALE GENOMIC DNA]</scope>
    <source>
        <strain evidence="2 3">DSM 45361</strain>
    </source>
</reference>
<evidence type="ECO:0000313" key="2">
    <source>
        <dbReference type="EMBL" id="TDP88963.1"/>
    </source>
</evidence>
<organism evidence="2 3">
    <name type="scientific">Labedaea rhizosphaerae</name>
    <dbReference type="NCBI Taxonomy" id="598644"/>
    <lineage>
        <taxon>Bacteria</taxon>
        <taxon>Bacillati</taxon>
        <taxon>Actinomycetota</taxon>
        <taxon>Actinomycetes</taxon>
        <taxon>Pseudonocardiales</taxon>
        <taxon>Pseudonocardiaceae</taxon>
        <taxon>Labedaea</taxon>
    </lineage>
</organism>
<name>A0A4R6RQC0_LABRH</name>
<accession>A0A4R6RQC0</accession>
<dbReference type="OrthoDB" id="9801841at2"/>
<evidence type="ECO:0000259" key="1">
    <source>
        <dbReference type="PROSITE" id="PS51746"/>
    </source>
</evidence>
<keyword evidence="3" id="KW-1185">Reference proteome</keyword>
<dbReference type="InterPro" id="IPR001932">
    <property type="entry name" value="PPM-type_phosphatase-like_dom"/>
</dbReference>
<comment type="caution">
    <text evidence="2">The sequence shown here is derived from an EMBL/GenBank/DDBJ whole genome shotgun (WGS) entry which is preliminary data.</text>
</comment>
<dbReference type="EMBL" id="SNXZ01000016">
    <property type="protein sequence ID" value="TDP88963.1"/>
    <property type="molecule type" value="Genomic_DNA"/>
</dbReference>
<evidence type="ECO:0000313" key="3">
    <source>
        <dbReference type="Proteomes" id="UP000295444"/>
    </source>
</evidence>
<dbReference type="CDD" id="cd00143">
    <property type="entry name" value="PP2Cc"/>
    <property type="match status" value="1"/>
</dbReference>
<dbReference type="Pfam" id="PF13672">
    <property type="entry name" value="PP2C_2"/>
    <property type="match status" value="1"/>
</dbReference>